<dbReference type="GO" id="GO:1990423">
    <property type="term" value="C:RZZ complex"/>
    <property type="evidence" value="ECO:0007669"/>
    <property type="project" value="TreeGrafter"/>
</dbReference>
<protein>
    <recommendedName>
        <fullName evidence="6">Retrograde transport protein Dsl1 C-terminal domain-containing protein</fullName>
    </recommendedName>
</protein>
<evidence type="ECO:0000256" key="1">
    <source>
        <dbReference type="SAM" id="MobiDB-lite"/>
    </source>
</evidence>
<gene>
    <name evidence="4" type="ORF">TWF696_002564</name>
</gene>
<evidence type="ECO:0008006" key="6">
    <source>
        <dbReference type="Google" id="ProtNLM"/>
    </source>
</evidence>
<organism evidence="4 5">
    <name type="scientific">Orbilia brochopaga</name>
    <dbReference type="NCBI Taxonomy" id="3140254"/>
    <lineage>
        <taxon>Eukaryota</taxon>
        <taxon>Fungi</taxon>
        <taxon>Dikarya</taxon>
        <taxon>Ascomycota</taxon>
        <taxon>Pezizomycotina</taxon>
        <taxon>Orbiliomycetes</taxon>
        <taxon>Orbiliales</taxon>
        <taxon>Orbiliaceae</taxon>
        <taxon>Orbilia</taxon>
    </lineage>
</organism>
<dbReference type="Pfam" id="PF22766">
    <property type="entry name" value="ZW10_C2"/>
    <property type="match status" value="1"/>
</dbReference>
<dbReference type="PANTHER" id="PTHR12205:SF0">
    <property type="entry name" value="CENTROMERE_KINETOCHORE PROTEIN ZW10 HOMOLOG"/>
    <property type="match status" value="1"/>
</dbReference>
<dbReference type="AlphaFoldDB" id="A0AAV9U242"/>
<evidence type="ECO:0000259" key="3">
    <source>
        <dbReference type="Pfam" id="PF22766"/>
    </source>
</evidence>
<feature type="compositionally biased region" description="Acidic residues" evidence="1">
    <location>
        <begin position="510"/>
        <end position="524"/>
    </location>
</feature>
<dbReference type="Gene3D" id="1.10.357.150">
    <property type="match status" value="1"/>
</dbReference>
<dbReference type="Proteomes" id="UP001375240">
    <property type="component" value="Unassembled WGS sequence"/>
</dbReference>
<evidence type="ECO:0000313" key="5">
    <source>
        <dbReference type="Proteomes" id="UP001375240"/>
    </source>
</evidence>
<feature type="domain" description="Centromere/kinetochore protein zw10 middle" evidence="2">
    <location>
        <begin position="204"/>
        <end position="397"/>
    </location>
</feature>
<comment type="caution">
    <text evidence="4">The sequence shown here is derived from an EMBL/GenBank/DDBJ whole genome shotgun (WGS) entry which is preliminary data.</text>
</comment>
<feature type="domain" description="ZW10 C-terminal helical" evidence="3">
    <location>
        <begin position="707"/>
        <end position="851"/>
    </location>
</feature>
<keyword evidence="5" id="KW-1185">Reference proteome</keyword>
<evidence type="ECO:0000313" key="4">
    <source>
        <dbReference type="EMBL" id="KAK6334062.1"/>
    </source>
</evidence>
<dbReference type="PANTHER" id="PTHR12205">
    <property type="entry name" value="CENTROMERE/KINETOCHORE PROTEIN ZW10"/>
    <property type="match status" value="1"/>
</dbReference>
<dbReference type="InterPro" id="IPR048344">
    <property type="entry name" value="Zw10_middle"/>
</dbReference>
<feature type="compositionally biased region" description="Polar residues" evidence="1">
    <location>
        <begin position="533"/>
        <end position="543"/>
    </location>
</feature>
<dbReference type="InterPro" id="IPR055148">
    <property type="entry name" value="ZW10_C_2"/>
</dbReference>
<dbReference type="EMBL" id="JAVHNQ010000013">
    <property type="protein sequence ID" value="KAK6334062.1"/>
    <property type="molecule type" value="Genomic_DNA"/>
</dbReference>
<reference evidence="4 5" key="1">
    <citation type="submission" date="2019-10" db="EMBL/GenBank/DDBJ databases">
        <authorList>
            <person name="Palmer J.M."/>
        </authorList>
    </citation>
    <scope>NUCLEOTIDE SEQUENCE [LARGE SCALE GENOMIC DNA]</scope>
    <source>
        <strain evidence="4 5">TWF696</strain>
    </source>
</reference>
<dbReference type="GO" id="GO:0005737">
    <property type="term" value="C:cytoplasm"/>
    <property type="evidence" value="ECO:0007669"/>
    <property type="project" value="GOC"/>
</dbReference>
<feature type="compositionally biased region" description="Acidic residues" evidence="1">
    <location>
        <begin position="469"/>
        <end position="493"/>
    </location>
</feature>
<dbReference type="Pfam" id="PF20665">
    <property type="entry name" value="Zw10_middle"/>
    <property type="match status" value="1"/>
</dbReference>
<name>A0AAV9U242_9PEZI</name>
<proteinExistence type="predicted"/>
<evidence type="ECO:0000259" key="2">
    <source>
        <dbReference type="Pfam" id="PF20665"/>
    </source>
</evidence>
<accession>A0AAV9U242</accession>
<feature type="compositionally biased region" description="Basic and acidic residues" evidence="1">
    <location>
        <begin position="424"/>
        <end position="439"/>
    </location>
</feature>
<feature type="region of interest" description="Disordered" evidence="1">
    <location>
        <begin position="424"/>
        <end position="547"/>
    </location>
</feature>
<dbReference type="GO" id="GO:0006888">
    <property type="term" value="P:endoplasmic reticulum to Golgi vesicle-mediated transport"/>
    <property type="evidence" value="ECO:0007669"/>
    <property type="project" value="TreeGrafter"/>
</dbReference>
<sequence>MMVDETEIAQAVLQAVDGLFPESDAVSSAELAPNNLPTILTLLQQNIEGVKSEIRHVGESSQVEVAAWTQEARKLHAELSQDHESLHDITQFESQGAKLDDRVRDLSSQQTLLANEITFNEDLVTLLCSLKDLQDAVSDAQSHAVEGSLEQACQRFEYASRGFDTISGFDHVFAVGLMKESIRSLREGLVEQVYNGWATLITPDSKESSLTIMKSVSLGSGSVTGDDLVKALERLGILKEKLDQLHHKITHILIFPRLDPESGANYQFSIDAEHTKIKLERRNVPDPTAGALYSDLRIIFGFLSERLGSSVSQLLSKVLTPAVLNLLMGSYLPGCIPTDLDHFSEFEGVLTETTEFEGYLSAAGWLGRTRGELKDWVSRAPRIWLNRRRESALDSLRKTFALGLGQRHRVERVERAKEVDGVLEEVPKPIDEADDHWDTNWDVEIDEDGPDKKSDVAPASKKPQQETQDAMDEDEDVSGWGLDDDIDLDDETDTGNTAAKADVHTTESNEGADDNMDWGWGDEDDGKKKEASVSHNANGQPKGTENDIKDITLRETYSITSIPQEVINIILHTIQEAEKLSQPQYADLRIASSTSGLLTIPASILTAYRALSGIFYRDDPSPAICIYNDCEWLEEHLVELEKDVKSRSGPFSGFDLQPSIKAISAFGRRAYWKEMDSKRVILSDLMDGAQGFENCTEYPMSTNCETAIASVVDAIRGIEMQWKDTLSRSALLQSLGSLLNTVVTKFINDIEDLGDISADASVSLASYVADIGKLETLFLLPDQPKDAVPMTAVYCEKWLKFQYLGTILDSTMVEITELWRDGALVDFERDELIDLVKALFADGEKRSKVIEELRRV</sequence>
<dbReference type="GO" id="GO:0007094">
    <property type="term" value="P:mitotic spindle assembly checkpoint signaling"/>
    <property type="evidence" value="ECO:0007669"/>
    <property type="project" value="TreeGrafter"/>
</dbReference>
<dbReference type="InterPro" id="IPR046362">
    <property type="entry name" value="Zw10/DSL1_C_sf"/>
</dbReference>